<dbReference type="GO" id="GO:0006598">
    <property type="term" value="P:polyamine catabolic process"/>
    <property type="evidence" value="ECO:0007669"/>
    <property type="project" value="TreeGrafter"/>
</dbReference>
<reference evidence="1 2" key="1">
    <citation type="submission" date="2016-10" db="EMBL/GenBank/DDBJ databases">
        <authorList>
            <person name="de Groot N.N."/>
        </authorList>
    </citation>
    <scope>NUCLEOTIDE SEQUENCE [LARGE SCALE GENOMIC DNA]</scope>
    <source>
        <strain evidence="1 2">DSM 43067</strain>
    </source>
</reference>
<dbReference type="InterPro" id="IPR029062">
    <property type="entry name" value="Class_I_gatase-like"/>
</dbReference>
<accession>A0A1I5XVC2</accession>
<dbReference type="InterPro" id="IPR044668">
    <property type="entry name" value="PuuD-like"/>
</dbReference>
<dbReference type="GO" id="GO:0005829">
    <property type="term" value="C:cytosol"/>
    <property type="evidence" value="ECO:0007669"/>
    <property type="project" value="TreeGrafter"/>
</dbReference>
<name>A0A1I5XVC2_9ACTN</name>
<dbReference type="GO" id="GO:0016740">
    <property type="term" value="F:transferase activity"/>
    <property type="evidence" value="ECO:0007669"/>
    <property type="project" value="UniProtKB-KW"/>
</dbReference>
<dbReference type="RefSeq" id="WP_021594448.1">
    <property type="nucleotide sequence ID" value="NZ_FOVH01000028.1"/>
</dbReference>
<dbReference type="Pfam" id="PF07722">
    <property type="entry name" value="Peptidase_C26"/>
    <property type="match status" value="1"/>
</dbReference>
<dbReference type="InParanoid" id="A0A1I5XVC2"/>
<dbReference type="PANTHER" id="PTHR43235">
    <property type="entry name" value="GLUTAMINE AMIDOTRANSFERASE PB2B2.05-RELATED"/>
    <property type="match status" value="1"/>
</dbReference>
<evidence type="ECO:0000313" key="1">
    <source>
        <dbReference type="EMBL" id="SFQ35820.1"/>
    </source>
</evidence>
<dbReference type="Gene3D" id="3.40.50.880">
    <property type="match status" value="1"/>
</dbReference>
<dbReference type="SUPFAM" id="SSF52317">
    <property type="entry name" value="Class I glutamine amidotransferase-like"/>
    <property type="match status" value="1"/>
</dbReference>
<protein>
    <submittedName>
        <fullName evidence="1">Putative glutamine amidotransferase</fullName>
    </submittedName>
</protein>
<dbReference type="InterPro" id="IPR011697">
    <property type="entry name" value="Peptidase_C26"/>
</dbReference>
<sequence>MSARPLIAIPARFSASASALRYTAEVAARALVEAVWRGGGEPFIMHPADPADAAGRLARCDGVLLPGGGDLRPHHYGAADEHEALYDVDDQQDAFDLAVAAHALAAGTPLLAICRGLQVVNVVAGGTLRQHMEPDHRHVVHRVTAEAGSLLARTTGTLAPAVSCYHHQGIETPGAGLAVTARAADGTIEAMELPGARGWFLGVQWHPEDTTSDPAQQALFTALVRASGEAAARSPKAGVA</sequence>
<evidence type="ECO:0000313" key="2">
    <source>
        <dbReference type="Proteomes" id="UP000183413"/>
    </source>
</evidence>
<organism evidence="1 2">
    <name type="scientific">Actinomadura madurae</name>
    <dbReference type="NCBI Taxonomy" id="1993"/>
    <lineage>
        <taxon>Bacteria</taxon>
        <taxon>Bacillati</taxon>
        <taxon>Actinomycetota</taxon>
        <taxon>Actinomycetes</taxon>
        <taxon>Streptosporangiales</taxon>
        <taxon>Thermomonosporaceae</taxon>
        <taxon>Actinomadura</taxon>
    </lineage>
</organism>
<keyword evidence="1" id="KW-0315">Glutamine amidotransferase</keyword>
<gene>
    <name evidence="1" type="ORF">SAMN04489713_12863</name>
</gene>
<dbReference type="EMBL" id="FOVH01000028">
    <property type="protein sequence ID" value="SFQ35820.1"/>
    <property type="molecule type" value="Genomic_DNA"/>
</dbReference>
<dbReference type="AlphaFoldDB" id="A0A1I5XVC2"/>
<keyword evidence="2" id="KW-1185">Reference proteome</keyword>
<dbReference type="PROSITE" id="PS51273">
    <property type="entry name" value="GATASE_TYPE_1"/>
    <property type="match status" value="1"/>
</dbReference>
<dbReference type="eggNOG" id="COG2071">
    <property type="taxonomic scope" value="Bacteria"/>
</dbReference>
<dbReference type="GO" id="GO:0033969">
    <property type="term" value="F:gamma-glutamyl-gamma-aminobutyrate hydrolase activity"/>
    <property type="evidence" value="ECO:0007669"/>
    <property type="project" value="TreeGrafter"/>
</dbReference>
<dbReference type="STRING" id="1993.SAMN04489713_12863"/>
<keyword evidence="1" id="KW-0808">Transferase</keyword>
<dbReference type="Proteomes" id="UP000183413">
    <property type="component" value="Unassembled WGS sequence"/>
</dbReference>
<dbReference type="PANTHER" id="PTHR43235:SF1">
    <property type="entry name" value="GLUTAMINE AMIDOTRANSFERASE PB2B2.05-RELATED"/>
    <property type="match status" value="1"/>
</dbReference>
<proteinExistence type="predicted"/>
<dbReference type="CDD" id="cd01745">
    <property type="entry name" value="GATase1_2"/>
    <property type="match status" value="1"/>
</dbReference>